<evidence type="ECO:0000313" key="2">
    <source>
        <dbReference type="EMBL" id="NFF87450.1"/>
    </source>
</evidence>
<evidence type="ECO:0000313" key="6">
    <source>
        <dbReference type="Proteomes" id="UP000476820"/>
    </source>
</evidence>
<reference evidence="5 6" key="2">
    <citation type="submission" date="2019-04" db="EMBL/GenBank/DDBJ databases">
        <title>Genome sequencing of Clostridium botulinum Groups I-IV and Clostridium butyricum.</title>
        <authorList>
            <person name="Brunt J."/>
            <person name="Van Vliet A.H.M."/>
            <person name="Stringer S.C."/>
            <person name="Carter A.T."/>
            <person name="Peck M.W."/>
        </authorList>
    </citation>
    <scope>NUCLEOTIDE SEQUENCE [LARGE SCALE GENOMIC DNA]</scope>
    <source>
        <strain evidence="2 6">1605</strain>
        <strain evidence="3 5">CB-K-33E</strain>
    </source>
</reference>
<dbReference type="EMBL" id="SWVK01000006">
    <property type="protein sequence ID" value="NFN34750.1"/>
    <property type="molecule type" value="Genomic_DNA"/>
</dbReference>
<dbReference type="Proteomes" id="UP000472355">
    <property type="component" value="Unassembled WGS sequence"/>
</dbReference>
<accession>A0A0C2SHR2</accession>
<reference evidence="1 4" key="1">
    <citation type="submission" date="2019-02" db="EMBL/GenBank/DDBJ databases">
        <title>Genome sequencing of Clostridium botulinum clinical isolates.</title>
        <authorList>
            <person name="Brunt J."/>
            <person name="Van Vliet A.H.M."/>
            <person name="Stringer S.C."/>
            <person name="Grant K.A."/>
            <person name="Carter A.C."/>
            <person name="Peck M.W."/>
        </authorList>
    </citation>
    <scope>NUCLEOTIDE SEQUENCE [LARGE SCALE GENOMIC DNA]</scope>
    <source>
        <strain evidence="1 4">H113700579</strain>
    </source>
</reference>
<dbReference type="Proteomes" id="UP000476820">
    <property type="component" value="Unassembled WGS sequence"/>
</dbReference>
<dbReference type="AlphaFoldDB" id="A0A0C2SHR2"/>
<evidence type="ECO:0000313" key="4">
    <source>
        <dbReference type="Proteomes" id="UP000472355"/>
    </source>
</evidence>
<organism evidence="1 4">
    <name type="scientific">Clostridium botulinum</name>
    <dbReference type="NCBI Taxonomy" id="1491"/>
    <lineage>
        <taxon>Bacteria</taxon>
        <taxon>Bacillati</taxon>
        <taxon>Bacillota</taxon>
        <taxon>Clostridia</taxon>
        <taxon>Eubacteriales</taxon>
        <taxon>Clostridiaceae</taxon>
        <taxon>Clostridium</taxon>
    </lineage>
</organism>
<evidence type="ECO:0000313" key="5">
    <source>
        <dbReference type="Proteomes" id="UP000473681"/>
    </source>
</evidence>
<dbReference type="EMBL" id="SWOV01000011">
    <property type="protein sequence ID" value="NFF87450.1"/>
    <property type="molecule type" value="Genomic_DNA"/>
</dbReference>
<dbReference type="OrthoDB" id="9787127at2"/>
<dbReference type="RefSeq" id="WP_012450288.1">
    <property type="nucleotide sequence ID" value="NZ_CP010520.1"/>
</dbReference>
<gene>
    <name evidence="1" type="ORF">EXM65_08230</name>
    <name evidence="2" type="ORF">FC774_06135</name>
    <name evidence="3" type="ORF">FDB51_06290</name>
</gene>
<dbReference type="EMBL" id="SGKU01000018">
    <property type="protein sequence ID" value="NFA42563.1"/>
    <property type="molecule type" value="Genomic_DNA"/>
</dbReference>
<proteinExistence type="predicted"/>
<protein>
    <submittedName>
        <fullName evidence="1">Uncharacterized protein</fullName>
    </submittedName>
</protein>
<comment type="caution">
    <text evidence="1">The sequence shown here is derived from an EMBL/GenBank/DDBJ whole genome shotgun (WGS) entry which is preliminary data.</text>
</comment>
<evidence type="ECO:0000313" key="3">
    <source>
        <dbReference type="EMBL" id="NFN34750.1"/>
    </source>
</evidence>
<evidence type="ECO:0000313" key="1">
    <source>
        <dbReference type="EMBL" id="NFA42563.1"/>
    </source>
</evidence>
<name>A0A0C2SHR2_CLOBO</name>
<sequence>METLEKKLQEEVIKKCEIAEKEHDCKMTRFLETIERFGIVRTAQEILRKGRTSDCFTKLAEEGCINLTMEATIVEPKYAKLFTDEEVNSCYELLCENGYY</sequence>
<dbReference type="Proteomes" id="UP000473681">
    <property type="component" value="Unassembled WGS sequence"/>
</dbReference>